<organism evidence="2 3">
    <name type="scientific">Cohnella pontilimi</name>
    <dbReference type="NCBI Taxonomy" id="2564100"/>
    <lineage>
        <taxon>Bacteria</taxon>
        <taxon>Bacillati</taxon>
        <taxon>Bacillota</taxon>
        <taxon>Bacilli</taxon>
        <taxon>Bacillales</taxon>
        <taxon>Paenibacillaceae</taxon>
        <taxon>Cohnella</taxon>
    </lineage>
</organism>
<accession>A0A4U0FK59</accession>
<reference evidence="2 3" key="1">
    <citation type="submission" date="2019-04" db="EMBL/GenBank/DDBJ databases">
        <title>Cohnella sp. nov., isolated from soil.</title>
        <authorList>
            <person name="Kim W."/>
        </authorList>
    </citation>
    <scope>NUCLEOTIDE SEQUENCE [LARGE SCALE GENOMIC DNA]</scope>
    <source>
        <strain evidence="2 3">CAU 1483</strain>
    </source>
</reference>
<evidence type="ECO:0000256" key="1">
    <source>
        <dbReference type="SAM" id="Phobius"/>
    </source>
</evidence>
<keyword evidence="1" id="KW-0472">Membrane</keyword>
<evidence type="ECO:0000313" key="3">
    <source>
        <dbReference type="Proteomes" id="UP000309673"/>
    </source>
</evidence>
<feature type="transmembrane region" description="Helical" evidence="1">
    <location>
        <begin position="48"/>
        <end position="67"/>
    </location>
</feature>
<evidence type="ECO:0000313" key="2">
    <source>
        <dbReference type="EMBL" id="TJY43922.1"/>
    </source>
</evidence>
<dbReference type="AlphaFoldDB" id="A0A4U0FK59"/>
<protein>
    <recommendedName>
        <fullName evidence="4">Twin transmembrane helix small protein</fullName>
    </recommendedName>
</protein>
<dbReference type="RefSeq" id="WP_136775643.1">
    <property type="nucleotide sequence ID" value="NZ_SUPK01000001.1"/>
</dbReference>
<proteinExistence type="predicted"/>
<dbReference type="Proteomes" id="UP000309673">
    <property type="component" value="Unassembled WGS sequence"/>
</dbReference>
<feature type="transmembrane region" description="Helical" evidence="1">
    <location>
        <begin position="6"/>
        <end position="27"/>
    </location>
</feature>
<evidence type="ECO:0008006" key="4">
    <source>
        <dbReference type="Google" id="ProtNLM"/>
    </source>
</evidence>
<name>A0A4U0FK59_9BACL</name>
<dbReference type="EMBL" id="SUPK01000001">
    <property type="protein sequence ID" value="TJY43922.1"/>
    <property type="molecule type" value="Genomic_DNA"/>
</dbReference>
<gene>
    <name evidence="2" type="ORF">E5161_00515</name>
</gene>
<comment type="caution">
    <text evidence="2">The sequence shown here is derived from an EMBL/GenBank/DDBJ whole genome shotgun (WGS) entry which is preliminary data.</text>
</comment>
<sequence>MDVILLMSAVAVVGLVGLVATLWVGFSKANKEGDPNYEHKTGRKLTRLTLLYIVTMVIAIAAFVILLNR</sequence>
<keyword evidence="3" id="KW-1185">Reference proteome</keyword>
<keyword evidence="1" id="KW-0812">Transmembrane</keyword>
<keyword evidence="1" id="KW-1133">Transmembrane helix</keyword>